<feature type="domain" description="Speriolin C-terminal" evidence="2">
    <location>
        <begin position="111"/>
        <end position="254"/>
    </location>
</feature>
<gene>
    <name evidence="3" type="ORF">JOB18_004079</name>
</gene>
<dbReference type="InterPro" id="IPR026715">
    <property type="entry name" value="SPATC1"/>
</dbReference>
<comment type="caution">
    <text evidence="3">The sequence shown here is derived from an EMBL/GenBank/DDBJ whole genome shotgun (WGS) entry which is preliminary data.</text>
</comment>
<dbReference type="PANTHER" id="PTHR22192">
    <property type="entry name" value="SPERIOLIN"/>
    <property type="match status" value="1"/>
</dbReference>
<dbReference type="AlphaFoldDB" id="A0AAV6RLL6"/>
<dbReference type="Proteomes" id="UP000693946">
    <property type="component" value="Linkage Group LG18"/>
</dbReference>
<protein>
    <recommendedName>
        <fullName evidence="2">Speriolin C-terminal domain-containing protein</fullName>
    </recommendedName>
</protein>
<dbReference type="Pfam" id="PF15059">
    <property type="entry name" value="Speriolin_C"/>
    <property type="match status" value="1"/>
</dbReference>
<keyword evidence="1" id="KW-0175">Coiled coil</keyword>
<evidence type="ECO:0000259" key="2">
    <source>
        <dbReference type="Pfam" id="PF15059"/>
    </source>
</evidence>
<organism evidence="3 4">
    <name type="scientific">Solea senegalensis</name>
    <name type="common">Senegalese sole</name>
    <dbReference type="NCBI Taxonomy" id="28829"/>
    <lineage>
        <taxon>Eukaryota</taxon>
        <taxon>Metazoa</taxon>
        <taxon>Chordata</taxon>
        <taxon>Craniata</taxon>
        <taxon>Vertebrata</taxon>
        <taxon>Euteleostomi</taxon>
        <taxon>Actinopterygii</taxon>
        <taxon>Neopterygii</taxon>
        <taxon>Teleostei</taxon>
        <taxon>Neoteleostei</taxon>
        <taxon>Acanthomorphata</taxon>
        <taxon>Carangaria</taxon>
        <taxon>Pleuronectiformes</taxon>
        <taxon>Pleuronectoidei</taxon>
        <taxon>Soleidae</taxon>
        <taxon>Solea</taxon>
    </lineage>
</organism>
<accession>A0AAV6RLL6</accession>
<keyword evidence="4" id="KW-1185">Reference proteome</keyword>
<reference evidence="3 4" key="1">
    <citation type="journal article" date="2021" name="Sci. Rep.">
        <title>Chromosome anchoring in Senegalese sole (Solea senegalensis) reveals sex-associated markers and genome rearrangements in flatfish.</title>
        <authorList>
            <person name="Guerrero-Cozar I."/>
            <person name="Gomez-Garrido J."/>
            <person name="Berbel C."/>
            <person name="Martinez-Blanch J.F."/>
            <person name="Alioto T."/>
            <person name="Claros M.G."/>
            <person name="Gagnaire P.A."/>
            <person name="Manchado M."/>
        </authorList>
    </citation>
    <scope>NUCLEOTIDE SEQUENCE [LARGE SCALE GENOMIC DNA]</scope>
    <source>
        <strain evidence="3">Sse05_10M</strain>
    </source>
</reference>
<sequence length="258" mass="29926">MDPEQTIAALVSRNEQLKHENEKMKLMVSDLTGRIHSFSKILGESTEGNPRSLCQTTYDERQSSEDLHRSKHVYRTSSPIDLRSFIQNSICIDTSELGCPAEYPHNVKERILGEIAHQLDRSILSHVFLGQKRFYGFKTLNIPDKIIELSIHPLSGKVDKGYQLYLTQRYTELMEQLKQLGYKITLHPTFIEFVVNTYGILKDKPDEIQTMKYNNPETLRKIIMTTAPVKLQEDLLLLLKCLCHLAEKKNKPPFNFYR</sequence>
<evidence type="ECO:0000256" key="1">
    <source>
        <dbReference type="SAM" id="Coils"/>
    </source>
</evidence>
<dbReference type="InterPro" id="IPR029384">
    <property type="entry name" value="Speriolin_C"/>
</dbReference>
<proteinExistence type="predicted"/>
<feature type="coiled-coil region" evidence="1">
    <location>
        <begin position="7"/>
        <end position="34"/>
    </location>
</feature>
<evidence type="ECO:0000313" key="4">
    <source>
        <dbReference type="Proteomes" id="UP000693946"/>
    </source>
</evidence>
<name>A0AAV6RLL6_SOLSE</name>
<dbReference type="GO" id="GO:0005813">
    <property type="term" value="C:centrosome"/>
    <property type="evidence" value="ECO:0007669"/>
    <property type="project" value="TreeGrafter"/>
</dbReference>
<dbReference type="PANTHER" id="PTHR22192:SF17">
    <property type="entry name" value="SPERIOLIN-LIKE PROTEIN"/>
    <property type="match status" value="1"/>
</dbReference>
<dbReference type="EMBL" id="JAGKHQ010000010">
    <property type="protein sequence ID" value="KAG7506376.1"/>
    <property type="molecule type" value="Genomic_DNA"/>
</dbReference>
<evidence type="ECO:0000313" key="3">
    <source>
        <dbReference type="EMBL" id="KAG7506376.1"/>
    </source>
</evidence>